<dbReference type="InterPro" id="IPR000620">
    <property type="entry name" value="EamA_dom"/>
</dbReference>
<feature type="transmembrane region" description="Helical" evidence="6">
    <location>
        <begin position="176"/>
        <end position="194"/>
    </location>
</feature>
<feature type="transmembrane region" description="Helical" evidence="6">
    <location>
        <begin position="206"/>
        <end position="224"/>
    </location>
</feature>
<evidence type="ECO:0000256" key="6">
    <source>
        <dbReference type="SAM" id="Phobius"/>
    </source>
</evidence>
<sequence>MTTSLRSTSTPVLMILGSCTSLQFGAALATLLFEDLGSWGTTVLRLGIAGLLLLALSRPAAHRLDRRQWLAVIALGLVMGAMNGTFYAAIARIPLGTAVALEFLGPLAVAAILSTRRSDLLWVLLALVGVSMFGLESLQGTPLDAIGVAFALVAAVFWGLYVIASAKVGSLVPGQGGLALSILVGALVVLPLGAPGALHGLTAPGLLLIATGTAVLATLLPYTLELSALRRLPRHVFGILLSLEPVVALLAGMILLGQGSSPLRVLAAVLVVGASIGVTASARRAPDAGAAPAEEEVLVPAHTTVTGEMPVLDLGTAAPRTDALSSQAAPS</sequence>
<feature type="transmembrane region" description="Helical" evidence="6">
    <location>
        <begin position="39"/>
        <end position="57"/>
    </location>
</feature>
<feature type="transmembrane region" description="Helical" evidence="6">
    <location>
        <begin position="120"/>
        <end position="139"/>
    </location>
</feature>
<protein>
    <submittedName>
        <fullName evidence="8">Permease</fullName>
    </submittedName>
</protein>
<evidence type="ECO:0000256" key="2">
    <source>
        <dbReference type="ARBA" id="ARBA00007362"/>
    </source>
</evidence>
<evidence type="ECO:0000259" key="7">
    <source>
        <dbReference type="Pfam" id="PF00892"/>
    </source>
</evidence>
<feature type="transmembrane region" description="Helical" evidence="6">
    <location>
        <begin position="263"/>
        <end position="282"/>
    </location>
</feature>
<keyword evidence="9" id="KW-1185">Reference proteome</keyword>
<dbReference type="PROSITE" id="PS51257">
    <property type="entry name" value="PROKAR_LIPOPROTEIN"/>
    <property type="match status" value="1"/>
</dbReference>
<dbReference type="PANTHER" id="PTHR32322">
    <property type="entry name" value="INNER MEMBRANE TRANSPORTER"/>
    <property type="match status" value="1"/>
</dbReference>
<dbReference type="PATRIC" id="fig|396014.3.peg.241"/>
<evidence type="ECO:0000256" key="4">
    <source>
        <dbReference type="ARBA" id="ARBA00022989"/>
    </source>
</evidence>
<accession>Z9JW74</accession>
<proteinExistence type="inferred from homology"/>
<evidence type="ECO:0000256" key="5">
    <source>
        <dbReference type="ARBA" id="ARBA00023136"/>
    </source>
</evidence>
<dbReference type="eggNOG" id="COG5006">
    <property type="taxonomic scope" value="Bacteria"/>
</dbReference>
<feature type="transmembrane region" description="Helical" evidence="6">
    <location>
        <begin position="145"/>
        <end position="164"/>
    </location>
</feature>
<dbReference type="HOGENOM" id="CLU_057295_0_2_11"/>
<keyword evidence="3 6" id="KW-0812">Transmembrane</keyword>
<name>Z9JW74_9MICO</name>
<dbReference type="GO" id="GO:0016020">
    <property type="term" value="C:membrane"/>
    <property type="evidence" value="ECO:0007669"/>
    <property type="project" value="UniProtKB-SubCell"/>
</dbReference>
<gene>
    <name evidence="8" type="ORF">BF93_06210</name>
</gene>
<evidence type="ECO:0000313" key="9">
    <source>
        <dbReference type="Proteomes" id="UP000023067"/>
    </source>
</evidence>
<dbReference type="InterPro" id="IPR050638">
    <property type="entry name" value="AA-Vitamin_Transporters"/>
</dbReference>
<keyword evidence="5 6" id="KW-0472">Membrane</keyword>
<dbReference type="PANTHER" id="PTHR32322:SF2">
    <property type="entry name" value="EAMA DOMAIN-CONTAINING PROTEIN"/>
    <property type="match status" value="1"/>
</dbReference>
<keyword evidence="4 6" id="KW-1133">Transmembrane helix</keyword>
<comment type="caution">
    <text evidence="8">The sequence shown here is derived from an EMBL/GenBank/DDBJ whole genome shotgun (WGS) entry which is preliminary data.</text>
</comment>
<feature type="transmembrane region" description="Helical" evidence="6">
    <location>
        <begin position="95"/>
        <end position="113"/>
    </location>
</feature>
<feature type="transmembrane region" description="Helical" evidence="6">
    <location>
        <begin position="69"/>
        <end position="89"/>
    </location>
</feature>
<dbReference type="STRING" id="396014.BF93_06210"/>
<comment type="similarity">
    <text evidence="2">Belongs to the EamA transporter family.</text>
</comment>
<feature type="transmembrane region" description="Helical" evidence="6">
    <location>
        <begin position="236"/>
        <end position="257"/>
    </location>
</feature>
<reference evidence="8 9" key="1">
    <citation type="submission" date="2014-02" db="EMBL/GenBank/DDBJ databases">
        <title>Genome sequence of Brachybacterium phenoliresistens strain W13A50.</title>
        <authorList>
            <person name="Wang X."/>
        </authorList>
    </citation>
    <scope>NUCLEOTIDE SEQUENCE [LARGE SCALE GENOMIC DNA]</scope>
    <source>
        <strain evidence="8 9">W13A50</strain>
    </source>
</reference>
<comment type="subcellular location">
    <subcellularLocation>
        <location evidence="1">Membrane</location>
        <topology evidence="1">Multi-pass membrane protein</topology>
    </subcellularLocation>
</comment>
<dbReference type="RefSeq" id="WP_232226140.1">
    <property type="nucleotide sequence ID" value="NZ_BAAAOW010000001.1"/>
</dbReference>
<dbReference type="InterPro" id="IPR037185">
    <property type="entry name" value="EmrE-like"/>
</dbReference>
<dbReference type="SUPFAM" id="SSF103481">
    <property type="entry name" value="Multidrug resistance efflux transporter EmrE"/>
    <property type="match status" value="1"/>
</dbReference>
<dbReference type="Pfam" id="PF00892">
    <property type="entry name" value="EamA"/>
    <property type="match status" value="1"/>
</dbReference>
<dbReference type="Proteomes" id="UP000023067">
    <property type="component" value="Unassembled WGS sequence"/>
</dbReference>
<evidence type="ECO:0000313" key="8">
    <source>
        <dbReference type="EMBL" id="EWS82625.1"/>
    </source>
</evidence>
<dbReference type="EMBL" id="JDYK01000002">
    <property type="protein sequence ID" value="EWS82625.1"/>
    <property type="molecule type" value="Genomic_DNA"/>
</dbReference>
<dbReference type="AlphaFoldDB" id="Z9JW74"/>
<feature type="transmembrane region" description="Helical" evidence="6">
    <location>
        <begin position="12"/>
        <end position="33"/>
    </location>
</feature>
<evidence type="ECO:0000256" key="1">
    <source>
        <dbReference type="ARBA" id="ARBA00004141"/>
    </source>
</evidence>
<feature type="domain" description="EamA" evidence="7">
    <location>
        <begin position="146"/>
        <end position="278"/>
    </location>
</feature>
<organism evidence="8 9">
    <name type="scientific">Brachybacterium phenoliresistens</name>
    <dbReference type="NCBI Taxonomy" id="396014"/>
    <lineage>
        <taxon>Bacteria</taxon>
        <taxon>Bacillati</taxon>
        <taxon>Actinomycetota</taxon>
        <taxon>Actinomycetes</taxon>
        <taxon>Micrococcales</taxon>
        <taxon>Dermabacteraceae</taxon>
        <taxon>Brachybacterium</taxon>
    </lineage>
</organism>
<evidence type="ECO:0000256" key="3">
    <source>
        <dbReference type="ARBA" id="ARBA00022692"/>
    </source>
</evidence>